<evidence type="ECO:0000256" key="7">
    <source>
        <dbReference type="RuleBase" id="RU000562"/>
    </source>
</evidence>
<dbReference type="KEGG" id="chla:C834K_0211"/>
<evidence type="ECO:0000256" key="5">
    <source>
        <dbReference type="ARBA" id="ARBA00023274"/>
    </source>
</evidence>
<keyword evidence="4 6" id="KW-0689">Ribosomal protein</keyword>
<keyword evidence="2 6" id="KW-0699">rRNA-binding</keyword>
<evidence type="ECO:0000256" key="4">
    <source>
        <dbReference type="ARBA" id="ARBA00022980"/>
    </source>
</evidence>
<dbReference type="AlphaFoldDB" id="A0A3B0PR79"/>
<evidence type="ECO:0000256" key="3">
    <source>
        <dbReference type="ARBA" id="ARBA00022884"/>
    </source>
</evidence>
<dbReference type="OrthoDB" id="9813334at2"/>
<keyword evidence="5 6" id="KW-0687">Ribonucleoprotein</keyword>
<dbReference type="GO" id="GO:1990904">
    <property type="term" value="C:ribonucleoprotein complex"/>
    <property type="evidence" value="ECO:0007669"/>
    <property type="project" value="UniProtKB-KW"/>
</dbReference>
<dbReference type="PANTHER" id="PTHR21349">
    <property type="entry name" value="50S RIBOSOMAL PROTEIN L21"/>
    <property type="match status" value="1"/>
</dbReference>
<proteinExistence type="inferred from homology"/>
<dbReference type="Pfam" id="PF00829">
    <property type="entry name" value="Ribosomal_L21p"/>
    <property type="match status" value="1"/>
</dbReference>
<gene>
    <name evidence="6 8" type="primary">rplU</name>
    <name evidence="8" type="ORF">C834K_0211</name>
</gene>
<comment type="similarity">
    <text evidence="1 6 7">Belongs to the bacterial ribosomal protein bL21 family.</text>
</comment>
<evidence type="ECO:0000313" key="8">
    <source>
        <dbReference type="EMBL" id="SYX08688.1"/>
    </source>
</evidence>
<dbReference type="RefSeq" id="WP_117273881.1">
    <property type="nucleotide sequence ID" value="NZ_LS992154.1"/>
</dbReference>
<dbReference type="PROSITE" id="PS01169">
    <property type="entry name" value="RIBOSOMAL_L21"/>
    <property type="match status" value="1"/>
</dbReference>
<organism evidence="8 9">
    <name type="scientific">Chlamydia poikilotherma</name>
    <dbReference type="NCBI Taxonomy" id="1967783"/>
    <lineage>
        <taxon>Bacteria</taxon>
        <taxon>Pseudomonadati</taxon>
        <taxon>Chlamydiota</taxon>
        <taxon>Chlamydiia</taxon>
        <taxon>Chlamydiales</taxon>
        <taxon>Chlamydiaceae</taxon>
        <taxon>Chlamydia/Chlamydophila group</taxon>
        <taxon>Chlamydia</taxon>
    </lineage>
</organism>
<dbReference type="GO" id="GO:0006412">
    <property type="term" value="P:translation"/>
    <property type="evidence" value="ECO:0007669"/>
    <property type="project" value="UniProtKB-UniRule"/>
</dbReference>
<dbReference type="HAMAP" id="MF_01363">
    <property type="entry name" value="Ribosomal_bL21"/>
    <property type="match status" value="1"/>
</dbReference>
<evidence type="ECO:0000256" key="1">
    <source>
        <dbReference type="ARBA" id="ARBA00008563"/>
    </source>
</evidence>
<dbReference type="InterPro" id="IPR036164">
    <property type="entry name" value="bL21-like_sf"/>
</dbReference>
<reference evidence="9" key="1">
    <citation type="submission" date="2017-11" db="EMBL/GenBank/DDBJ databases">
        <authorList>
            <person name="Seth-Smith MB H."/>
        </authorList>
    </citation>
    <scope>NUCLEOTIDE SEQUENCE [LARGE SCALE GENOMIC DNA]</scope>
</reference>
<dbReference type="GO" id="GO:0019843">
    <property type="term" value="F:rRNA binding"/>
    <property type="evidence" value="ECO:0007669"/>
    <property type="project" value="UniProtKB-UniRule"/>
</dbReference>
<evidence type="ECO:0000256" key="6">
    <source>
        <dbReference type="HAMAP-Rule" id="MF_01363"/>
    </source>
</evidence>
<dbReference type="InterPro" id="IPR018258">
    <property type="entry name" value="Ribosomal_bL21_CS"/>
</dbReference>
<dbReference type="SUPFAM" id="SSF141091">
    <property type="entry name" value="L21p-like"/>
    <property type="match status" value="1"/>
</dbReference>
<comment type="subunit">
    <text evidence="6">Part of the 50S ribosomal subunit. Contacts protein L20.</text>
</comment>
<name>A0A3B0PR79_9CHLA</name>
<dbReference type="GO" id="GO:0003735">
    <property type="term" value="F:structural constituent of ribosome"/>
    <property type="evidence" value="ECO:0007669"/>
    <property type="project" value="InterPro"/>
</dbReference>
<accession>A0A3B0PR79</accession>
<keyword evidence="9" id="KW-1185">Reference proteome</keyword>
<dbReference type="GO" id="GO:0005840">
    <property type="term" value="C:ribosome"/>
    <property type="evidence" value="ECO:0007669"/>
    <property type="project" value="UniProtKB-KW"/>
</dbReference>
<dbReference type="EMBL" id="LS992154">
    <property type="protein sequence ID" value="SYX08688.1"/>
    <property type="molecule type" value="Genomic_DNA"/>
</dbReference>
<dbReference type="Proteomes" id="UP000258476">
    <property type="component" value="Chromosome"/>
</dbReference>
<protein>
    <recommendedName>
        <fullName evidence="6">Large ribosomal subunit protein bL21</fullName>
    </recommendedName>
</protein>
<comment type="function">
    <text evidence="6 7">This protein binds to 23S rRNA in the presence of protein L20.</text>
</comment>
<dbReference type="InterPro" id="IPR028909">
    <property type="entry name" value="bL21-like"/>
</dbReference>
<dbReference type="NCBIfam" id="TIGR00061">
    <property type="entry name" value="L21"/>
    <property type="match status" value="1"/>
</dbReference>
<sequence>MKSYAIIQTGSKQYQVTEGDVIDVELLDGISEGQEVVFDQVLFTFDGSKVSLGTPTVKNAVVKGQLLSRVRGEKVTAYKYKRRKNYHRKTGHRQNYLRVKISNLVM</sequence>
<dbReference type="InterPro" id="IPR001787">
    <property type="entry name" value="Ribosomal_bL21"/>
</dbReference>
<keyword evidence="3 6" id="KW-0694">RNA-binding</keyword>
<evidence type="ECO:0000256" key="2">
    <source>
        <dbReference type="ARBA" id="ARBA00022730"/>
    </source>
</evidence>
<evidence type="ECO:0000313" key="9">
    <source>
        <dbReference type="Proteomes" id="UP000258476"/>
    </source>
</evidence>
<dbReference type="PANTHER" id="PTHR21349:SF0">
    <property type="entry name" value="LARGE RIBOSOMAL SUBUNIT PROTEIN BL21M"/>
    <property type="match status" value="1"/>
</dbReference>
<dbReference type="GO" id="GO:0005737">
    <property type="term" value="C:cytoplasm"/>
    <property type="evidence" value="ECO:0007669"/>
    <property type="project" value="UniProtKB-ARBA"/>
</dbReference>